<evidence type="ECO:0000256" key="18">
    <source>
        <dbReference type="SAM" id="MobiDB-lite"/>
    </source>
</evidence>
<reference evidence="21" key="1">
    <citation type="journal article" date="2019" name="Int. J. Syst. Evol. Microbiol.">
        <title>The Global Catalogue of Microorganisms (GCM) 10K type strain sequencing project: providing services to taxonomists for standard genome sequencing and annotation.</title>
        <authorList>
            <consortium name="The Broad Institute Genomics Platform"/>
            <consortium name="The Broad Institute Genome Sequencing Center for Infectious Disease"/>
            <person name="Wu L."/>
            <person name="Ma J."/>
        </authorList>
    </citation>
    <scope>NUCLEOTIDE SEQUENCE [LARGE SCALE GENOMIC DNA]</scope>
    <source>
        <strain evidence="21">KCTC 42182</strain>
    </source>
</reference>
<protein>
    <recommendedName>
        <fullName evidence="6 16">CDP-diacylglycerol--glycerol-3-phosphate 3-phosphatidyltransferase</fullName>
        <ecNumber evidence="5 16">2.7.8.5</ecNumber>
    </recommendedName>
</protein>
<accession>A0ABV7VLK9</accession>
<keyword evidence="9 19" id="KW-0812">Transmembrane</keyword>
<comment type="pathway">
    <text evidence="2">Phospholipid metabolism; phosphatidylglycerol biosynthesis; phosphatidylglycerol from CDP-diacylglycerol: step 1/2.</text>
</comment>
<evidence type="ECO:0000256" key="19">
    <source>
        <dbReference type="SAM" id="Phobius"/>
    </source>
</evidence>
<dbReference type="PIRSF" id="PIRSF000847">
    <property type="entry name" value="Phos_ph_gly_syn"/>
    <property type="match status" value="1"/>
</dbReference>
<dbReference type="GO" id="GO:0008444">
    <property type="term" value="F:CDP-diacylglycerol-glycerol-3-phosphate 3-phosphatidyltransferase activity"/>
    <property type="evidence" value="ECO:0007669"/>
    <property type="project" value="UniProtKB-EC"/>
</dbReference>
<sequence length="213" mass="23162">MLNGLPNILTVSRILAIPAICAAFFLPGVWSAWVPLALFAAAGITDWFDGYLARKWGQMSDLGRFLDPVADKLLVAAVILMLIAFERIDRTTSLAAVVIMCREITVTGLREFLADLRVKVPVSRLAKWKTTVQLIALGILIVGDYGPDGFHIRLVGEIGIWVAAVLTLYTGWDYLQSGLRYMAGHPTPAAKPPVSEIPGQDASEQEFPAKGAE</sequence>
<organism evidence="20 21">
    <name type="scientific">Ferrovibrio xuzhouensis</name>
    <dbReference type="NCBI Taxonomy" id="1576914"/>
    <lineage>
        <taxon>Bacteria</taxon>
        <taxon>Pseudomonadati</taxon>
        <taxon>Pseudomonadota</taxon>
        <taxon>Alphaproteobacteria</taxon>
        <taxon>Rhodospirillales</taxon>
        <taxon>Rhodospirillaceae</taxon>
        <taxon>Ferrovibrio</taxon>
    </lineage>
</organism>
<dbReference type="Gene3D" id="1.20.120.1760">
    <property type="match status" value="1"/>
</dbReference>
<evidence type="ECO:0000256" key="15">
    <source>
        <dbReference type="ARBA" id="ARBA00048586"/>
    </source>
</evidence>
<evidence type="ECO:0000256" key="3">
    <source>
        <dbReference type="ARBA" id="ARBA00005189"/>
    </source>
</evidence>
<keyword evidence="8 17" id="KW-0808">Transferase</keyword>
<dbReference type="Pfam" id="PF01066">
    <property type="entry name" value="CDP-OH_P_transf"/>
    <property type="match status" value="1"/>
</dbReference>
<name>A0ABV7VLK9_9PROT</name>
<evidence type="ECO:0000256" key="7">
    <source>
        <dbReference type="ARBA" id="ARBA00022516"/>
    </source>
</evidence>
<dbReference type="RefSeq" id="WP_379729469.1">
    <property type="nucleotide sequence ID" value="NZ_JBHRYJ010000006.1"/>
</dbReference>
<dbReference type="Proteomes" id="UP001595711">
    <property type="component" value="Unassembled WGS sequence"/>
</dbReference>
<evidence type="ECO:0000256" key="6">
    <source>
        <dbReference type="ARBA" id="ARBA00014944"/>
    </source>
</evidence>
<dbReference type="EMBL" id="JBHRYJ010000006">
    <property type="protein sequence ID" value="MFC3677858.1"/>
    <property type="molecule type" value="Genomic_DNA"/>
</dbReference>
<evidence type="ECO:0000256" key="5">
    <source>
        <dbReference type="ARBA" id="ARBA00013170"/>
    </source>
</evidence>
<evidence type="ECO:0000256" key="12">
    <source>
        <dbReference type="ARBA" id="ARBA00023136"/>
    </source>
</evidence>
<dbReference type="InterPro" id="IPR050324">
    <property type="entry name" value="CDP-alcohol_PTase-I"/>
</dbReference>
<evidence type="ECO:0000256" key="14">
    <source>
        <dbReference type="ARBA" id="ARBA00023264"/>
    </source>
</evidence>
<dbReference type="PROSITE" id="PS00379">
    <property type="entry name" value="CDP_ALCOHOL_P_TRANSF"/>
    <property type="match status" value="1"/>
</dbReference>
<dbReference type="EC" id="2.7.8.5" evidence="5 16"/>
<keyword evidence="12 19" id="KW-0472">Membrane</keyword>
<evidence type="ECO:0000256" key="1">
    <source>
        <dbReference type="ARBA" id="ARBA00004141"/>
    </source>
</evidence>
<feature type="region of interest" description="Disordered" evidence="18">
    <location>
        <begin position="190"/>
        <end position="213"/>
    </location>
</feature>
<evidence type="ECO:0000256" key="11">
    <source>
        <dbReference type="ARBA" id="ARBA00023098"/>
    </source>
</evidence>
<comment type="similarity">
    <text evidence="4 17">Belongs to the CDP-alcohol phosphatidyltransferase class-I family.</text>
</comment>
<dbReference type="InterPro" id="IPR004570">
    <property type="entry name" value="Phosphatidylglycerol_P_synth"/>
</dbReference>
<dbReference type="NCBIfam" id="TIGR00560">
    <property type="entry name" value="pgsA"/>
    <property type="match status" value="1"/>
</dbReference>
<evidence type="ECO:0000256" key="2">
    <source>
        <dbReference type="ARBA" id="ARBA00005042"/>
    </source>
</evidence>
<keyword evidence="11" id="KW-0443">Lipid metabolism</keyword>
<comment type="pathway">
    <text evidence="3">Lipid metabolism.</text>
</comment>
<dbReference type="PANTHER" id="PTHR14269">
    <property type="entry name" value="CDP-DIACYLGLYCEROL--GLYCEROL-3-PHOSPHATE 3-PHOSPHATIDYLTRANSFERASE-RELATED"/>
    <property type="match status" value="1"/>
</dbReference>
<keyword evidence="10 19" id="KW-1133">Transmembrane helix</keyword>
<dbReference type="InterPro" id="IPR043130">
    <property type="entry name" value="CDP-OH_PTrfase_TM_dom"/>
</dbReference>
<evidence type="ECO:0000256" key="17">
    <source>
        <dbReference type="RuleBase" id="RU003750"/>
    </source>
</evidence>
<proteinExistence type="inferred from homology"/>
<evidence type="ECO:0000256" key="4">
    <source>
        <dbReference type="ARBA" id="ARBA00010441"/>
    </source>
</evidence>
<evidence type="ECO:0000256" key="9">
    <source>
        <dbReference type="ARBA" id="ARBA00022692"/>
    </source>
</evidence>
<comment type="catalytic activity">
    <reaction evidence="15">
        <text>a CDP-1,2-diacyl-sn-glycerol + sn-glycerol 3-phosphate = a 1,2-diacyl-sn-glycero-3-phospho-(1'-sn-glycero-3'-phosphate) + CMP + H(+)</text>
        <dbReference type="Rhea" id="RHEA:12593"/>
        <dbReference type="ChEBI" id="CHEBI:15378"/>
        <dbReference type="ChEBI" id="CHEBI:57597"/>
        <dbReference type="ChEBI" id="CHEBI:58332"/>
        <dbReference type="ChEBI" id="CHEBI:60110"/>
        <dbReference type="ChEBI" id="CHEBI:60377"/>
        <dbReference type="EC" id="2.7.8.5"/>
    </reaction>
</comment>
<feature type="transmembrane region" description="Helical" evidence="19">
    <location>
        <begin position="7"/>
        <end position="26"/>
    </location>
</feature>
<keyword evidence="14" id="KW-1208">Phospholipid metabolism</keyword>
<gene>
    <name evidence="20" type="primary">pgsA</name>
    <name evidence="20" type="ORF">ACFOOQ_20060</name>
</gene>
<keyword evidence="7" id="KW-0444">Lipid biosynthesis</keyword>
<evidence type="ECO:0000256" key="16">
    <source>
        <dbReference type="NCBIfam" id="TIGR00560"/>
    </source>
</evidence>
<evidence type="ECO:0000256" key="10">
    <source>
        <dbReference type="ARBA" id="ARBA00022989"/>
    </source>
</evidence>
<evidence type="ECO:0000256" key="8">
    <source>
        <dbReference type="ARBA" id="ARBA00022679"/>
    </source>
</evidence>
<keyword evidence="13" id="KW-0594">Phospholipid biosynthesis</keyword>
<evidence type="ECO:0000313" key="21">
    <source>
        <dbReference type="Proteomes" id="UP001595711"/>
    </source>
</evidence>
<dbReference type="InterPro" id="IPR048254">
    <property type="entry name" value="CDP_ALCOHOL_P_TRANSF_CS"/>
</dbReference>
<evidence type="ECO:0000313" key="20">
    <source>
        <dbReference type="EMBL" id="MFC3677858.1"/>
    </source>
</evidence>
<evidence type="ECO:0000256" key="13">
    <source>
        <dbReference type="ARBA" id="ARBA00023209"/>
    </source>
</evidence>
<comment type="caution">
    <text evidence="20">The sequence shown here is derived from an EMBL/GenBank/DDBJ whole genome shotgun (WGS) entry which is preliminary data.</text>
</comment>
<comment type="subcellular location">
    <subcellularLocation>
        <location evidence="1">Membrane</location>
        <topology evidence="1">Multi-pass membrane protein</topology>
    </subcellularLocation>
</comment>
<dbReference type="PANTHER" id="PTHR14269:SF62">
    <property type="entry name" value="CDP-DIACYLGLYCEROL--GLYCEROL-3-PHOSPHATE 3-PHOSPHATIDYLTRANSFERASE 1, CHLOROPLASTIC"/>
    <property type="match status" value="1"/>
</dbReference>
<keyword evidence="21" id="KW-1185">Reference proteome</keyword>
<dbReference type="InterPro" id="IPR000462">
    <property type="entry name" value="CDP-OH_P_trans"/>
</dbReference>